<keyword evidence="9" id="KW-0067">ATP-binding</keyword>
<dbReference type="Pfam" id="PF02518">
    <property type="entry name" value="HATPase_c"/>
    <property type="match status" value="1"/>
</dbReference>
<evidence type="ECO:0000256" key="9">
    <source>
        <dbReference type="ARBA" id="ARBA00022840"/>
    </source>
</evidence>
<dbReference type="GO" id="GO:0005524">
    <property type="term" value="F:ATP binding"/>
    <property type="evidence" value="ECO:0007669"/>
    <property type="project" value="UniProtKB-KW"/>
</dbReference>
<evidence type="ECO:0000259" key="15">
    <source>
        <dbReference type="PROSITE" id="PS50110"/>
    </source>
</evidence>
<comment type="caution">
    <text evidence="16">The sequence shown here is derived from an EMBL/GenBank/DDBJ whole genome shotgun (WGS) entry which is preliminary data.</text>
</comment>
<dbReference type="SUPFAM" id="SSF52172">
    <property type="entry name" value="CheY-like"/>
    <property type="match status" value="1"/>
</dbReference>
<keyword evidence="4 13" id="KW-0597">Phosphoprotein</keyword>
<evidence type="ECO:0000256" key="4">
    <source>
        <dbReference type="ARBA" id="ARBA00022553"/>
    </source>
</evidence>
<dbReference type="SUPFAM" id="SSF47384">
    <property type="entry name" value="Homodimeric domain of signal transducing histidine kinase"/>
    <property type="match status" value="1"/>
</dbReference>
<keyword evidence="7" id="KW-0547">Nucleotide-binding</keyword>
<dbReference type="PROSITE" id="PS50110">
    <property type="entry name" value="RESPONSE_REGULATORY"/>
    <property type="match status" value="1"/>
</dbReference>
<evidence type="ECO:0000256" key="3">
    <source>
        <dbReference type="ARBA" id="ARBA00012438"/>
    </source>
</evidence>
<reference evidence="16 17" key="1">
    <citation type="submission" date="2017-10" db="EMBL/GenBank/DDBJ databases">
        <title>Genomics of the genus Arcobacter.</title>
        <authorList>
            <person name="Perez-Cataluna A."/>
            <person name="Figueras M.J."/>
        </authorList>
    </citation>
    <scope>NUCLEOTIDE SEQUENCE [LARGE SCALE GENOMIC DNA]</scope>
    <source>
        <strain evidence="16 17">F26</strain>
    </source>
</reference>
<name>A0A4Q0ZEI4_9BACT</name>
<evidence type="ECO:0000256" key="10">
    <source>
        <dbReference type="ARBA" id="ARBA00022989"/>
    </source>
</evidence>
<dbReference type="OrthoDB" id="5378360at2"/>
<dbReference type="GO" id="GO:0016020">
    <property type="term" value="C:membrane"/>
    <property type="evidence" value="ECO:0007669"/>
    <property type="project" value="UniProtKB-SubCell"/>
</dbReference>
<keyword evidence="6" id="KW-0812">Transmembrane</keyword>
<evidence type="ECO:0000259" key="14">
    <source>
        <dbReference type="PROSITE" id="PS50109"/>
    </source>
</evidence>
<proteinExistence type="predicted"/>
<dbReference type="CDD" id="cd17546">
    <property type="entry name" value="REC_hyHK_CKI1_RcsC-like"/>
    <property type="match status" value="1"/>
</dbReference>
<evidence type="ECO:0000256" key="12">
    <source>
        <dbReference type="ARBA" id="ARBA00023136"/>
    </source>
</evidence>
<dbReference type="RefSeq" id="WP_128986610.1">
    <property type="nucleotide sequence ID" value="NZ_PDJZ01000006.1"/>
</dbReference>
<dbReference type="SMART" id="SM00388">
    <property type="entry name" value="HisKA"/>
    <property type="match status" value="1"/>
</dbReference>
<evidence type="ECO:0000256" key="11">
    <source>
        <dbReference type="ARBA" id="ARBA00023012"/>
    </source>
</evidence>
<evidence type="ECO:0000256" key="5">
    <source>
        <dbReference type="ARBA" id="ARBA00022679"/>
    </source>
</evidence>
<dbReference type="EMBL" id="PDJZ01000006">
    <property type="protein sequence ID" value="RXJ84180.1"/>
    <property type="molecule type" value="Genomic_DNA"/>
</dbReference>
<protein>
    <recommendedName>
        <fullName evidence="3">histidine kinase</fullName>
        <ecNumber evidence="3">2.7.13.3</ecNumber>
    </recommendedName>
</protein>
<dbReference type="FunFam" id="1.10.287.130:FF:000004">
    <property type="entry name" value="Ethylene receptor 1"/>
    <property type="match status" value="1"/>
</dbReference>
<dbReference type="Gene3D" id="3.30.565.10">
    <property type="entry name" value="Histidine kinase-like ATPase, C-terminal domain"/>
    <property type="match status" value="1"/>
</dbReference>
<feature type="modified residue" description="4-aspartylphosphate" evidence="13">
    <location>
        <position position="463"/>
    </location>
</feature>
<dbReference type="InterPro" id="IPR001789">
    <property type="entry name" value="Sig_transdc_resp-reg_receiver"/>
</dbReference>
<dbReference type="FunFam" id="3.30.565.10:FF:000010">
    <property type="entry name" value="Sensor histidine kinase RcsC"/>
    <property type="match status" value="1"/>
</dbReference>
<accession>A0A4Q0ZEI4</accession>
<dbReference type="SMART" id="SM00387">
    <property type="entry name" value="HATPase_c"/>
    <property type="match status" value="1"/>
</dbReference>
<feature type="domain" description="Response regulatory" evidence="15">
    <location>
        <begin position="412"/>
        <end position="530"/>
    </location>
</feature>
<dbReference type="InterPro" id="IPR011006">
    <property type="entry name" value="CheY-like_superfamily"/>
</dbReference>
<dbReference type="Pfam" id="PF00072">
    <property type="entry name" value="Response_reg"/>
    <property type="match status" value="1"/>
</dbReference>
<evidence type="ECO:0000313" key="17">
    <source>
        <dbReference type="Proteomes" id="UP000290870"/>
    </source>
</evidence>
<evidence type="ECO:0000313" key="16">
    <source>
        <dbReference type="EMBL" id="RXJ84180.1"/>
    </source>
</evidence>
<dbReference type="Pfam" id="PF00512">
    <property type="entry name" value="HisKA"/>
    <property type="match status" value="1"/>
</dbReference>
<organism evidence="16 17">
    <name type="scientific">Arcobacter cloacae</name>
    <dbReference type="NCBI Taxonomy" id="1054034"/>
    <lineage>
        <taxon>Bacteria</taxon>
        <taxon>Pseudomonadati</taxon>
        <taxon>Campylobacterota</taxon>
        <taxon>Epsilonproteobacteria</taxon>
        <taxon>Campylobacterales</taxon>
        <taxon>Arcobacteraceae</taxon>
        <taxon>Arcobacter</taxon>
    </lineage>
</organism>
<evidence type="ECO:0000256" key="13">
    <source>
        <dbReference type="PROSITE-ProRule" id="PRU00169"/>
    </source>
</evidence>
<dbReference type="EC" id="2.7.13.3" evidence="3"/>
<dbReference type="PRINTS" id="PR00344">
    <property type="entry name" value="BCTRLSENSOR"/>
</dbReference>
<dbReference type="InterPro" id="IPR004358">
    <property type="entry name" value="Sig_transdc_His_kin-like_C"/>
</dbReference>
<dbReference type="CDD" id="cd16922">
    <property type="entry name" value="HATPase_EvgS-ArcB-TorS-like"/>
    <property type="match status" value="1"/>
</dbReference>
<comment type="catalytic activity">
    <reaction evidence="1">
        <text>ATP + protein L-histidine = ADP + protein N-phospho-L-histidine.</text>
        <dbReference type="EC" id="2.7.13.3"/>
    </reaction>
</comment>
<dbReference type="SMART" id="SM00448">
    <property type="entry name" value="REC"/>
    <property type="match status" value="1"/>
</dbReference>
<dbReference type="Gene3D" id="1.10.287.130">
    <property type="match status" value="1"/>
</dbReference>
<evidence type="ECO:0000256" key="1">
    <source>
        <dbReference type="ARBA" id="ARBA00000085"/>
    </source>
</evidence>
<dbReference type="InterPro" id="IPR003661">
    <property type="entry name" value="HisK_dim/P_dom"/>
</dbReference>
<evidence type="ECO:0000256" key="7">
    <source>
        <dbReference type="ARBA" id="ARBA00022741"/>
    </source>
</evidence>
<dbReference type="InterPro" id="IPR005467">
    <property type="entry name" value="His_kinase_dom"/>
</dbReference>
<dbReference type="PANTHER" id="PTHR45339">
    <property type="entry name" value="HYBRID SIGNAL TRANSDUCTION HISTIDINE KINASE J"/>
    <property type="match status" value="1"/>
</dbReference>
<keyword evidence="10" id="KW-1133">Transmembrane helix</keyword>
<keyword evidence="5" id="KW-0808">Transferase</keyword>
<dbReference type="GO" id="GO:0000155">
    <property type="term" value="F:phosphorelay sensor kinase activity"/>
    <property type="evidence" value="ECO:0007669"/>
    <property type="project" value="InterPro"/>
</dbReference>
<feature type="domain" description="Histidine kinase" evidence="14">
    <location>
        <begin position="169"/>
        <end position="390"/>
    </location>
</feature>
<dbReference type="SUPFAM" id="SSF55874">
    <property type="entry name" value="ATPase domain of HSP90 chaperone/DNA topoisomerase II/histidine kinase"/>
    <property type="match status" value="1"/>
</dbReference>
<dbReference type="Proteomes" id="UP000290870">
    <property type="component" value="Unassembled WGS sequence"/>
</dbReference>
<sequence length="530" mass="60710">MHNNQDKLKILYELSMAIGTSLSLKSMLKEFATTLLSKISASAIIILEEENDILKNIYSNPKTIINNKYYFDILEEASRNKNNIFIKRFEENKICHILDMENFGKLIILRKDEIDIDILNAFKPIVKKLVTSIKACYNHNLLTEQKQQLTQSLQKEKELQKEKDQFLANMSHEIRTPLNAIIGFINVLKETPLNSEQNKYLEIINTSSELLLAIINDILDFSKLVAGKVDLFIEQNDLKKELGNTLENFKLQAKNKCLDFEISIDDKISNILYFDSIKLKQIVFNLVGNAIKFTNQGKVSFLCEVLNEDEESQNIRFSIKDTGIGIQSDKLEIIFNPFIQSDSSTTKQFGGTGLGLAISKSIIELQNGILEVQSKENEGSVFSFELRLKKGEEIISKPSQEIKELIQKEKKHFLVAEDNQMNQMIIEVILQKMGHELTIAQNGLEAVELYKKNYMIYDMVLMDISMPLLNGEEATKQIIDFEKQNNISHTSIVALTANAFEDDRIKYLESGMDYYLSKPISLDKLMEIIK</sequence>
<dbReference type="AlphaFoldDB" id="A0A4Q0ZEI4"/>
<gene>
    <name evidence="16" type="ORF">CRU90_07205</name>
</gene>
<dbReference type="CDD" id="cd00082">
    <property type="entry name" value="HisKA"/>
    <property type="match status" value="1"/>
</dbReference>
<dbReference type="Gene3D" id="3.40.50.2300">
    <property type="match status" value="1"/>
</dbReference>
<evidence type="ECO:0000256" key="8">
    <source>
        <dbReference type="ARBA" id="ARBA00022777"/>
    </source>
</evidence>
<keyword evidence="8" id="KW-0418">Kinase</keyword>
<dbReference type="PANTHER" id="PTHR45339:SF1">
    <property type="entry name" value="HYBRID SIGNAL TRANSDUCTION HISTIDINE KINASE J"/>
    <property type="match status" value="1"/>
</dbReference>
<comment type="subcellular location">
    <subcellularLocation>
        <location evidence="2">Membrane</location>
    </subcellularLocation>
</comment>
<keyword evidence="11" id="KW-0902">Two-component regulatory system</keyword>
<dbReference type="PROSITE" id="PS50109">
    <property type="entry name" value="HIS_KIN"/>
    <property type="match status" value="1"/>
</dbReference>
<keyword evidence="12" id="KW-0472">Membrane</keyword>
<dbReference type="InterPro" id="IPR036097">
    <property type="entry name" value="HisK_dim/P_sf"/>
</dbReference>
<dbReference type="InterPro" id="IPR003594">
    <property type="entry name" value="HATPase_dom"/>
</dbReference>
<dbReference type="InterPro" id="IPR036890">
    <property type="entry name" value="HATPase_C_sf"/>
</dbReference>
<evidence type="ECO:0000256" key="6">
    <source>
        <dbReference type="ARBA" id="ARBA00022692"/>
    </source>
</evidence>
<evidence type="ECO:0000256" key="2">
    <source>
        <dbReference type="ARBA" id="ARBA00004370"/>
    </source>
</evidence>